<dbReference type="Gramene" id="TVT96672">
    <property type="protein sequence ID" value="TVT96672"/>
    <property type="gene ID" value="EJB05_58115"/>
</dbReference>
<comment type="caution">
    <text evidence="2">The sequence shown here is derived from an EMBL/GenBank/DDBJ whole genome shotgun (WGS) entry which is preliminary data.</text>
</comment>
<organism evidence="2 3">
    <name type="scientific">Eragrostis curvula</name>
    <name type="common">weeping love grass</name>
    <dbReference type="NCBI Taxonomy" id="38414"/>
    <lineage>
        <taxon>Eukaryota</taxon>
        <taxon>Viridiplantae</taxon>
        <taxon>Streptophyta</taxon>
        <taxon>Embryophyta</taxon>
        <taxon>Tracheophyta</taxon>
        <taxon>Spermatophyta</taxon>
        <taxon>Magnoliopsida</taxon>
        <taxon>Liliopsida</taxon>
        <taxon>Poales</taxon>
        <taxon>Poaceae</taxon>
        <taxon>PACMAD clade</taxon>
        <taxon>Chloridoideae</taxon>
        <taxon>Eragrostideae</taxon>
        <taxon>Eragrostidinae</taxon>
        <taxon>Eragrostis</taxon>
    </lineage>
</organism>
<feature type="compositionally biased region" description="Gly residues" evidence="1">
    <location>
        <begin position="158"/>
        <end position="167"/>
    </location>
</feature>
<dbReference type="OrthoDB" id="1733797at2759"/>
<feature type="compositionally biased region" description="Basic and acidic residues" evidence="1">
    <location>
        <begin position="172"/>
        <end position="181"/>
    </location>
</feature>
<dbReference type="PANTHER" id="PTHR33738">
    <property type="entry name" value="EMB|CAB82975.1"/>
    <property type="match status" value="1"/>
</dbReference>
<evidence type="ECO:0000313" key="2">
    <source>
        <dbReference type="EMBL" id="TVT96672.1"/>
    </source>
</evidence>
<protein>
    <submittedName>
        <fullName evidence="2">Uncharacterized protein</fullName>
    </submittedName>
</protein>
<name>A0A5J9SCT7_9POAL</name>
<dbReference type="AlphaFoldDB" id="A0A5J9SCT7"/>
<keyword evidence="3" id="KW-1185">Reference proteome</keyword>
<proteinExistence type="predicted"/>
<feature type="region of interest" description="Disordered" evidence="1">
    <location>
        <begin position="152"/>
        <end position="221"/>
    </location>
</feature>
<feature type="compositionally biased region" description="Polar residues" evidence="1">
    <location>
        <begin position="198"/>
        <end position="209"/>
    </location>
</feature>
<gene>
    <name evidence="2" type="ORF">EJB05_58115</name>
</gene>
<feature type="region of interest" description="Disordered" evidence="1">
    <location>
        <begin position="83"/>
        <end position="116"/>
    </location>
</feature>
<accession>A0A5J9SCT7</accession>
<evidence type="ECO:0000313" key="3">
    <source>
        <dbReference type="Proteomes" id="UP000324897"/>
    </source>
</evidence>
<dbReference type="PANTHER" id="PTHR33738:SF8">
    <property type="entry name" value="OS05G0454500 PROTEIN"/>
    <property type="match status" value="1"/>
</dbReference>
<dbReference type="EMBL" id="RWGY01001140">
    <property type="protein sequence ID" value="TVT96672.1"/>
    <property type="molecule type" value="Genomic_DNA"/>
</dbReference>
<sequence length="248" mass="27258">MCANSLVNKGFCRAKYTHCSTPRDLQINETGHSVDSFKCGHRWRPEQDATRRATNCFLRTAAYNAHFTCPIFLRLFTAPSSREPRFISPNRRNRERVAMDAKKKSPPATAAAGAGDGQAAANGYFSAYFPASPAGNAKDAKPADLIAMLNKQNSRGQNGSGIAGGKSQGRTTYKDGKHDPSESPYFGSSVHYGGRDFYNSSSQKQTTEPPRNYKEDDSDGSATRGDWWQGMVLPITLLLNNLLWPLLL</sequence>
<evidence type="ECO:0000256" key="1">
    <source>
        <dbReference type="SAM" id="MobiDB-lite"/>
    </source>
</evidence>
<feature type="non-terminal residue" evidence="2">
    <location>
        <position position="1"/>
    </location>
</feature>
<reference evidence="2 3" key="1">
    <citation type="journal article" date="2019" name="Sci. Rep.">
        <title>A high-quality genome of Eragrostis curvula grass provides insights into Poaceae evolution and supports new strategies to enhance forage quality.</title>
        <authorList>
            <person name="Carballo J."/>
            <person name="Santos B.A.C.M."/>
            <person name="Zappacosta D."/>
            <person name="Garbus I."/>
            <person name="Selva J.P."/>
            <person name="Gallo C.A."/>
            <person name="Diaz A."/>
            <person name="Albertini E."/>
            <person name="Caccamo M."/>
            <person name="Echenique V."/>
        </authorList>
    </citation>
    <scope>NUCLEOTIDE SEQUENCE [LARGE SCALE GENOMIC DNA]</scope>
    <source>
        <strain evidence="3">cv. Victoria</strain>
        <tissue evidence="2">Leaf</tissue>
    </source>
</reference>
<dbReference type="Proteomes" id="UP000324897">
    <property type="component" value="Unassembled WGS sequence"/>
</dbReference>